<keyword evidence="3" id="KW-1185">Reference proteome</keyword>
<dbReference type="KEGG" id="tam:Theam_0766"/>
<keyword evidence="1" id="KW-0472">Membrane</keyword>
<dbReference type="AlphaFoldDB" id="E8T6E9"/>
<evidence type="ECO:0000313" key="3">
    <source>
        <dbReference type="Proteomes" id="UP000006362"/>
    </source>
</evidence>
<keyword evidence="1" id="KW-0812">Transmembrane</keyword>
<proteinExistence type="predicted"/>
<evidence type="ECO:0000313" key="2">
    <source>
        <dbReference type="EMBL" id="ADU96733.1"/>
    </source>
</evidence>
<dbReference type="Proteomes" id="UP000006362">
    <property type="component" value="Chromosome"/>
</dbReference>
<reference evidence="2" key="1">
    <citation type="submission" date="2011-01" db="EMBL/GenBank/DDBJ databases">
        <title>Complete sequence of chromosome of Thermovibrio ammonificans HB-1.</title>
        <authorList>
            <consortium name="US DOE Joint Genome Institute"/>
            <person name="Lucas S."/>
            <person name="Copeland A."/>
            <person name="Lapidus A."/>
            <person name="Cheng J.-F."/>
            <person name="Goodwin L."/>
            <person name="Pitluck S."/>
            <person name="Davenport K."/>
            <person name="Detter J.C."/>
            <person name="Han C."/>
            <person name="Tapia R."/>
            <person name="Land M."/>
            <person name="Hauser L."/>
            <person name="Kyrpides N."/>
            <person name="Ivanova N."/>
            <person name="Ovchinnikova G."/>
            <person name="Vetriani C."/>
            <person name="Woyke T."/>
        </authorList>
    </citation>
    <scope>NUCLEOTIDE SEQUENCE [LARGE SCALE GENOMIC DNA]</scope>
    <source>
        <strain evidence="2">HB-1</strain>
    </source>
</reference>
<sequence>MRGSSLLFMVFSWMVVFGFVVFCFTVILREGERKAVKGAEEFDEFEREEIT</sequence>
<feature type="transmembrane region" description="Helical" evidence="1">
    <location>
        <begin position="6"/>
        <end position="28"/>
    </location>
</feature>
<evidence type="ECO:0000256" key="1">
    <source>
        <dbReference type="SAM" id="Phobius"/>
    </source>
</evidence>
<dbReference type="eggNOG" id="ENOG502ZNJA">
    <property type="taxonomic scope" value="Bacteria"/>
</dbReference>
<dbReference type="RefSeq" id="WP_013537519.1">
    <property type="nucleotide sequence ID" value="NC_014926.1"/>
</dbReference>
<accession>E8T6E9</accession>
<dbReference type="STRING" id="648996.Theam_0766"/>
<organism evidence="2 3">
    <name type="scientific">Thermovibrio ammonificans (strain DSM 15698 / JCM 12110 / HB-1)</name>
    <dbReference type="NCBI Taxonomy" id="648996"/>
    <lineage>
        <taxon>Bacteria</taxon>
        <taxon>Pseudomonadati</taxon>
        <taxon>Aquificota</taxon>
        <taxon>Aquificia</taxon>
        <taxon>Desulfurobacteriales</taxon>
        <taxon>Desulfurobacteriaceae</taxon>
        <taxon>Thermovibrio</taxon>
    </lineage>
</organism>
<gene>
    <name evidence="2" type="ordered locus">Theam_0766</name>
</gene>
<dbReference type="EMBL" id="CP002444">
    <property type="protein sequence ID" value="ADU96733.1"/>
    <property type="molecule type" value="Genomic_DNA"/>
</dbReference>
<dbReference type="HOGENOM" id="CLU_3117199_0_0_0"/>
<protein>
    <submittedName>
        <fullName evidence="2">Uncharacterized protein</fullName>
    </submittedName>
</protein>
<name>E8T6E9_THEA1</name>
<keyword evidence="1" id="KW-1133">Transmembrane helix</keyword>